<dbReference type="AlphaFoldDB" id="A0A8C6RFJ8"/>
<dbReference type="PANTHER" id="PTHR40381">
    <property type="entry name" value="PEROXISOMAL TESTIS-SPECIFIC PROTEIN 1"/>
    <property type="match status" value="1"/>
</dbReference>
<name>A0A8C6RFJ8_NANGA</name>
<keyword evidence="2" id="KW-1185">Reference proteome</keyword>
<evidence type="ECO:0000313" key="2">
    <source>
        <dbReference type="Proteomes" id="UP000694381"/>
    </source>
</evidence>
<proteinExistence type="predicted"/>
<dbReference type="InterPro" id="IPR029186">
    <property type="entry name" value="PXT1"/>
</dbReference>
<sequence>MQLRHIGDSVHHRIVQEHSPQDVGDVLARFVALIFMRGQVLLHFFWKNHLL</sequence>
<reference evidence="1" key="1">
    <citation type="submission" date="2025-08" db="UniProtKB">
        <authorList>
            <consortium name="Ensembl"/>
        </authorList>
    </citation>
    <scope>IDENTIFICATION</scope>
</reference>
<evidence type="ECO:0000313" key="1">
    <source>
        <dbReference type="Ensembl" id="ENSNGAP00000016357.1"/>
    </source>
</evidence>
<dbReference type="GeneTree" id="ENSGT00390000012893"/>
<dbReference type="PANTHER" id="PTHR40381:SF1">
    <property type="entry name" value="PEROXISOMAL TESTIS-SPECIFIC PROTEIN 1"/>
    <property type="match status" value="1"/>
</dbReference>
<accession>A0A8C6RFJ8</accession>
<dbReference type="Pfam" id="PF15214">
    <property type="entry name" value="PXT1"/>
    <property type="match status" value="1"/>
</dbReference>
<dbReference type="GO" id="GO:0043065">
    <property type="term" value="P:positive regulation of apoptotic process"/>
    <property type="evidence" value="ECO:0007669"/>
    <property type="project" value="TreeGrafter"/>
</dbReference>
<dbReference type="GO" id="GO:0005777">
    <property type="term" value="C:peroxisome"/>
    <property type="evidence" value="ECO:0007669"/>
    <property type="project" value="TreeGrafter"/>
</dbReference>
<protein>
    <submittedName>
        <fullName evidence="1">Peroxisomal, testis specific 1</fullName>
    </submittedName>
</protein>
<dbReference type="Proteomes" id="UP000694381">
    <property type="component" value="Unassembled WGS sequence"/>
</dbReference>
<dbReference type="OMA" id="IQTLTMQ"/>
<organism evidence="1 2">
    <name type="scientific">Nannospalax galili</name>
    <name type="common">Northern Israeli blind subterranean mole rat</name>
    <name type="synonym">Spalax galili</name>
    <dbReference type="NCBI Taxonomy" id="1026970"/>
    <lineage>
        <taxon>Eukaryota</taxon>
        <taxon>Metazoa</taxon>
        <taxon>Chordata</taxon>
        <taxon>Craniata</taxon>
        <taxon>Vertebrata</taxon>
        <taxon>Euteleostomi</taxon>
        <taxon>Mammalia</taxon>
        <taxon>Eutheria</taxon>
        <taxon>Euarchontoglires</taxon>
        <taxon>Glires</taxon>
        <taxon>Rodentia</taxon>
        <taxon>Myomorpha</taxon>
        <taxon>Muroidea</taxon>
        <taxon>Spalacidae</taxon>
        <taxon>Spalacinae</taxon>
        <taxon>Nannospalax</taxon>
    </lineage>
</organism>
<dbReference type="Ensembl" id="ENSNGAT00000021972.1">
    <property type="protein sequence ID" value="ENSNGAP00000016357.1"/>
    <property type="gene ID" value="ENSNGAG00000017118.1"/>
</dbReference>
<dbReference type="GO" id="GO:0005634">
    <property type="term" value="C:nucleus"/>
    <property type="evidence" value="ECO:0007669"/>
    <property type="project" value="TreeGrafter"/>
</dbReference>
<reference evidence="1" key="2">
    <citation type="submission" date="2025-09" db="UniProtKB">
        <authorList>
            <consortium name="Ensembl"/>
        </authorList>
    </citation>
    <scope>IDENTIFICATION</scope>
</reference>